<dbReference type="PANTHER" id="PTHR30606">
    <property type="entry name" value="LIPID A BIOSYNTHESIS LAUROYL ACYLTRANSFERASE"/>
    <property type="match status" value="1"/>
</dbReference>
<dbReference type="EMBL" id="JAFMYU010000027">
    <property type="protein sequence ID" value="MBO0934167.1"/>
    <property type="molecule type" value="Genomic_DNA"/>
</dbReference>
<keyword evidence="5" id="KW-0472">Membrane</keyword>
<sequence length="290" mass="34013">MIAFRLLAALPFFILYRVADLLYVILTHVIRYRRAVILDNLRQSFPELTESARWRVAKAYYRNISDVIVEIVKLPGLSAHEMRRRVVYTNPEVALDLLASGQTAIVVAPHQCNWEWLPPAAGVYGLTVDSVYKPLNSPFSERLMRHIRSSFGPYMIPMQRLPRELVLRRQVPRLIALVADQMPNQPEAAYWTDFLHRDTPFYTGIERLARSLKVPVLYVDMLRVKRGHYTATFSVLAEPPYIDVPEGELIDRYRDRLTATIRHDPANWLWSHKRWKHHRQEYAKLWGKLE</sequence>
<organism evidence="7 8">
    <name type="scientific">Fibrella aquatilis</name>
    <dbReference type="NCBI Taxonomy" id="2817059"/>
    <lineage>
        <taxon>Bacteria</taxon>
        <taxon>Pseudomonadati</taxon>
        <taxon>Bacteroidota</taxon>
        <taxon>Cytophagia</taxon>
        <taxon>Cytophagales</taxon>
        <taxon>Spirosomataceae</taxon>
        <taxon>Fibrella</taxon>
    </lineage>
</organism>
<gene>
    <name evidence="7" type="ORF">J2I48_24385</name>
</gene>
<dbReference type="Pfam" id="PF03279">
    <property type="entry name" value="Lip_A_acyltrans"/>
    <property type="match status" value="1"/>
</dbReference>
<dbReference type="CDD" id="cd07984">
    <property type="entry name" value="LPLAT_LABLAT-like"/>
    <property type="match status" value="1"/>
</dbReference>
<evidence type="ECO:0000256" key="2">
    <source>
        <dbReference type="ARBA" id="ARBA00022475"/>
    </source>
</evidence>
<keyword evidence="4" id="KW-0808">Transferase</keyword>
<evidence type="ECO:0000313" key="7">
    <source>
        <dbReference type="EMBL" id="MBO0934167.1"/>
    </source>
</evidence>
<keyword evidence="8" id="KW-1185">Reference proteome</keyword>
<reference evidence="7 8" key="1">
    <citation type="submission" date="2021-03" db="EMBL/GenBank/DDBJ databases">
        <title>Fibrella sp. HMF5036 genome sequencing and assembly.</title>
        <authorList>
            <person name="Kang H."/>
            <person name="Kim H."/>
            <person name="Bae S."/>
            <person name="Joh K."/>
        </authorList>
    </citation>
    <scope>NUCLEOTIDE SEQUENCE [LARGE SCALE GENOMIC DNA]</scope>
    <source>
        <strain evidence="7 8">HMF5036</strain>
    </source>
</reference>
<comment type="caution">
    <text evidence="7">The sequence shown here is derived from an EMBL/GenBank/DDBJ whole genome shotgun (WGS) entry which is preliminary data.</text>
</comment>
<protein>
    <submittedName>
        <fullName evidence="7">Lysophospholipid acyltransferase family protein</fullName>
    </submittedName>
</protein>
<name>A0A939G838_9BACT</name>
<evidence type="ECO:0000256" key="6">
    <source>
        <dbReference type="ARBA" id="ARBA00023315"/>
    </source>
</evidence>
<evidence type="ECO:0000256" key="4">
    <source>
        <dbReference type="ARBA" id="ARBA00022679"/>
    </source>
</evidence>
<evidence type="ECO:0000313" key="8">
    <source>
        <dbReference type="Proteomes" id="UP000664795"/>
    </source>
</evidence>
<evidence type="ECO:0000256" key="5">
    <source>
        <dbReference type="ARBA" id="ARBA00023136"/>
    </source>
</evidence>
<keyword evidence="3" id="KW-0997">Cell inner membrane</keyword>
<dbReference type="GO" id="GO:0016746">
    <property type="term" value="F:acyltransferase activity"/>
    <property type="evidence" value="ECO:0007669"/>
    <property type="project" value="UniProtKB-KW"/>
</dbReference>
<dbReference type="AlphaFoldDB" id="A0A939G838"/>
<dbReference type="GO" id="GO:0005886">
    <property type="term" value="C:plasma membrane"/>
    <property type="evidence" value="ECO:0007669"/>
    <property type="project" value="UniProtKB-SubCell"/>
</dbReference>
<evidence type="ECO:0000256" key="3">
    <source>
        <dbReference type="ARBA" id="ARBA00022519"/>
    </source>
</evidence>
<dbReference type="GO" id="GO:0009247">
    <property type="term" value="P:glycolipid biosynthetic process"/>
    <property type="evidence" value="ECO:0007669"/>
    <property type="project" value="UniProtKB-ARBA"/>
</dbReference>
<keyword evidence="2" id="KW-1003">Cell membrane</keyword>
<dbReference type="PANTHER" id="PTHR30606:SF10">
    <property type="entry name" value="PHOSPHATIDYLINOSITOL MANNOSIDE ACYLTRANSFERASE"/>
    <property type="match status" value="1"/>
</dbReference>
<comment type="subcellular location">
    <subcellularLocation>
        <location evidence="1">Cell inner membrane</location>
    </subcellularLocation>
</comment>
<dbReference type="InterPro" id="IPR004960">
    <property type="entry name" value="LipA_acyltrans"/>
</dbReference>
<accession>A0A939G838</accession>
<evidence type="ECO:0000256" key="1">
    <source>
        <dbReference type="ARBA" id="ARBA00004533"/>
    </source>
</evidence>
<keyword evidence="6 7" id="KW-0012">Acyltransferase</keyword>
<dbReference type="RefSeq" id="WP_207338128.1">
    <property type="nucleotide sequence ID" value="NZ_JAFMYU010000027.1"/>
</dbReference>
<dbReference type="Proteomes" id="UP000664795">
    <property type="component" value="Unassembled WGS sequence"/>
</dbReference>
<proteinExistence type="predicted"/>